<feature type="compositionally biased region" description="Basic and acidic residues" evidence="1">
    <location>
        <begin position="326"/>
        <end position="336"/>
    </location>
</feature>
<feature type="region of interest" description="Disordered" evidence="1">
    <location>
        <begin position="326"/>
        <end position="345"/>
    </location>
</feature>
<feature type="compositionally biased region" description="Basic and acidic residues" evidence="1">
    <location>
        <begin position="148"/>
        <end position="161"/>
    </location>
</feature>
<organism evidence="2 3">
    <name type="scientific">Priapulus caudatus</name>
    <name type="common">Priapulid worm</name>
    <dbReference type="NCBI Taxonomy" id="37621"/>
    <lineage>
        <taxon>Eukaryota</taxon>
        <taxon>Metazoa</taxon>
        <taxon>Ecdysozoa</taxon>
        <taxon>Scalidophora</taxon>
        <taxon>Priapulida</taxon>
        <taxon>Priapulimorpha</taxon>
        <taxon>Priapulimorphida</taxon>
        <taxon>Priapulidae</taxon>
        <taxon>Priapulus</taxon>
    </lineage>
</organism>
<dbReference type="Proteomes" id="UP000695022">
    <property type="component" value="Unplaced"/>
</dbReference>
<evidence type="ECO:0000256" key="1">
    <source>
        <dbReference type="SAM" id="MobiDB-lite"/>
    </source>
</evidence>
<evidence type="ECO:0000313" key="2">
    <source>
        <dbReference type="Proteomes" id="UP000695022"/>
    </source>
</evidence>
<protein>
    <submittedName>
        <fullName evidence="3">Uncharacterized protein LOC106816333</fullName>
    </submittedName>
</protein>
<evidence type="ECO:0000313" key="3">
    <source>
        <dbReference type="RefSeq" id="XP_014676400.1"/>
    </source>
</evidence>
<accession>A0ABM1EW29</accession>
<feature type="region of interest" description="Disordered" evidence="1">
    <location>
        <begin position="99"/>
        <end position="221"/>
    </location>
</feature>
<gene>
    <name evidence="3" type="primary">LOC106816333</name>
</gene>
<dbReference type="GeneID" id="106816333"/>
<name>A0ABM1EW29_PRICU</name>
<feature type="region of interest" description="Disordered" evidence="1">
    <location>
        <begin position="237"/>
        <end position="260"/>
    </location>
</feature>
<feature type="compositionally biased region" description="Basic and acidic residues" evidence="1">
    <location>
        <begin position="248"/>
        <end position="260"/>
    </location>
</feature>
<dbReference type="RefSeq" id="XP_014676400.1">
    <property type="nucleotide sequence ID" value="XM_014820914.1"/>
</dbReference>
<proteinExistence type="predicted"/>
<reference evidence="3" key="1">
    <citation type="submission" date="2025-08" db="UniProtKB">
        <authorList>
            <consortium name="RefSeq"/>
        </authorList>
    </citation>
    <scope>IDENTIFICATION</scope>
</reference>
<feature type="compositionally biased region" description="Polar residues" evidence="1">
    <location>
        <begin position="183"/>
        <end position="219"/>
    </location>
</feature>
<keyword evidence="2" id="KW-1185">Reference proteome</keyword>
<sequence length="385" mass="41632">MKSCWHHNPRCRPSFFCLRQKLDRILENTNAYLTFTTAEDAIDAVNEGNFSLGSDAIRYPGVGCEVTSPPCYGEARQSASTSSAESTVIMLSHKTAALSQSLPASESQGRRGHAKLLADTEPSGGPPSVPTRSDLELVPSGVRASVNDVDKPATTADEHAQRRQSCPGVCDSDDDDDAADVGSLSSETSLAKSTSLRSFIVGQSSPPRRSTHQTHSSGEYNDYRTLAGKHTKTADLSGSFRQCGHHRTSGDCKHDDRTSSDRMRVGSLVTADKKTRFVVNDEKCTNIGWREPIADDVTPNHHCYANIRYARSLPHLSADHAHGDVLRSHSDERAEQGADCTPPGGNNWLDVSPGFNWLARIGSAPWLADSKRLCGGLVATSPHHV</sequence>